<gene>
    <name evidence="1" type="ORF">K458DRAFT_414709</name>
</gene>
<sequence>MTSNSTTGETVWYNVYIIYFTSSSGPPHEGIALVPAQLPDQAGGRFYHVKGTVGMGMDYECRPGYNFGRSRSFKDKKYQFQLPKSYLPNFEHIASTRPPPYDPRALTESNPNPPVRDCASWVAEVLEEIRALLKANGLTT</sequence>
<reference evidence="1" key="1">
    <citation type="journal article" date="2020" name="Stud. Mycol.">
        <title>101 Dothideomycetes genomes: a test case for predicting lifestyles and emergence of pathogens.</title>
        <authorList>
            <person name="Haridas S."/>
            <person name="Albert R."/>
            <person name="Binder M."/>
            <person name="Bloem J."/>
            <person name="Labutti K."/>
            <person name="Salamov A."/>
            <person name="Andreopoulos B."/>
            <person name="Baker S."/>
            <person name="Barry K."/>
            <person name="Bills G."/>
            <person name="Bluhm B."/>
            <person name="Cannon C."/>
            <person name="Castanera R."/>
            <person name="Culley D."/>
            <person name="Daum C."/>
            <person name="Ezra D."/>
            <person name="Gonzalez J."/>
            <person name="Henrissat B."/>
            <person name="Kuo A."/>
            <person name="Liang C."/>
            <person name="Lipzen A."/>
            <person name="Lutzoni F."/>
            <person name="Magnuson J."/>
            <person name="Mondo S."/>
            <person name="Nolan M."/>
            <person name="Ohm R."/>
            <person name="Pangilinan J."/>
            <person name="Park H.-J."/>
            <person name="Ramirez L."/>
            <person name="Alfaro M."/>
            <person name="Sun H."/>
            <person name="Tritt A."/>
            <person name="Yoshinaga Y."/>
            <person name="Zwiers L.-H."/>
            <person name="Turgeon B."/>
            <person name="Goodwin S."/>
            <person name="Spatafora J."/>
            <person name="Crous P."/>
            <person name="Grigoriev I."/>
        </authorList>
    </citation>
    <scope>NUCLEOTIDE SEQUENCE</scope>
    <source>
        <strain evidence="1">CBS 122367</strain>
    </source>
</reference>
<protein>
    <submittedName>
        <fullName evidence="1">Uncharacterized protein</fullName>
    </submittedName>
</protein>
<dbReference type="Proteomes" id="UP000799291">
    <property type="component" value="Unassembled WGS sequence"/>
</dbReference>
<accession>A0A6G1JAN9</accession>
<dbReference type="OrthoDB" id="4232264at2759"/>
<dbReference type="Pfam" id="PF20174">
    <property type="entry name" value="DUF6540"/>
    <property type="match status" value="1"/>
</dbReference>
<evidence type="ECO:0000313" key="2">
    <source>
        <dbReference type="Proteomes" id="UP000799291"/>
    </source>
</evidence>
<organism evidence="1 2">
    <name type="scientific">Lentithecium fluviatile CBS 122367</name>
    <dbReference type="NCBI Taxonomy" id="1168545"/>
    <lineage>
        <taxon>Eukaryota</taxon>
        <taxon>Fungi</taxon>
        <taxon>Dikarya</taxon>
        <taxon>Ascomycota</taxon>
        <taxon>Pezizomycotina</taxon>
        <taxon>Dothideomycetes</taxon>
        <taxon>Pleosporomycetidae</taxon>
        <taxon>Pleosporales</taxon>
        <taxon>Massarineae</taxon>
        <taxon>Lentitheciaceae</taxon>
        <taxon>Lentithecium</taxon>
    </lineage>
</organism>
<proteinExistence type="predicted"/>
<dbReference type="EMBL" id="MU005574">
    <property type="protein sequence ID" value="KAF2687634.1"/>
    <property type="molecule type" value="Genomic_DNA"/>
</dbReference>
<dbReference type="InterPro" id="IPR046670">
    <property type="entry name" value="DUF6540"/>
</dbReference>
<evidence type="ECO:0000313" key="1">
    <source>
        <dbReference type="EMBL" id="KAF2687634.1"/>
    </source>
</evidence>
<dbReference type="AlphaFoldDB" id="A0A6G1JAN9"/>
<keyword evidence="2" id="KW-1185">Reference proteome</keyword>
<name>A0A6G1JAN9_9PLEO</name>